<feature type="compositionally biased region" description="Low complexity" evidence="9">
    <location>
        <begin position="563"/>
        <end position="592"/>
    </location>
</feature>
<feature type="compositionally biased region" description="Basic and acidic residues" evidence="9">
    <location>
        <begin position="291"/>
        <end position="312"/>
    </location>
</feature>
<dbReference type="Gene3D" id="2.170.270.10">
    <property type="entry name" value="SET domain"/>
    <property type="match status" value="1"/>
</dbReference>
<feature type="region of interest" description="Disordered" evidence="9">
    <location>
        <begin position="877"/>
        <end position="1011"/>
    </location>
</feature>
<evidence type="ECO:0000313" key="12">
    <source>
        <dbReference type="Proteomes" id="UP000663846"/>
    </source>
</evidence>
<feature type="compositionally biased region" description="Polar residues" evidence="9">
    <location>
        <begin position="914"/>
        <end position="925"/>
    </location>
</feature>
<dbReference type="GO" id="GO:0005634">
    <property type="term" value="C:nucleus"/>
    <property type="evidence" value="ECO:0007669"/>
    <property type="project" value="UniProtKB-SubCell"/>
</dbReference>
<dbReference type="SUPFAM" id="SSF82199">
    <property type="entry name" value="SET domain"/>
    <property type="match status" value="1"/>
</dbReference>
<dbReference type="InterPro" id="IPR001214">
    <property type="entry name" value="SET_dom"/>
</dbReference>
<feature type="region of interest" description="Disordered" evidence="9">
    <location>
        <begin position="1203"/>
        <end position="1240"/>
    </location>
</feature>
<feature type="region of interest" description="Disordered" evidence="9">
    <location>
        <begin position="678"/>
        <end position="762"/>
    </location>
</feature>
<keyword evidence="5" id="KW-0808">Transferase</keyword>
<keyword evidence="3" id="KW-0158">Chromosome</keyword>
<feature type="compositionally biased region" description="Basic and acidic residues" evidence="9">
    <location>
        <begin position="720"/>
        <end position="762"/>
    </location>
</feature>
<keyword evidence="6" id="KW-0949">S-adenosyl-L-methionine</keyword>
<name>A0A8H3C4Q6_9AGAM</name>
<evidence type="ECO:0000256" key="1">
    <source>
        <dbReference type="ARBA" id="ARBA00004123"/>
    </source>
</evidence>
<feature type="compositionally biased region" description="Acidic residues" evidence="9">
    <location>
        <begin position="410"/>
        <end position="424"/>
    </location>
</feature>
<dbReference type="GO" id="GO:0032259">
    <property type="term" value="P:methylation"/>
    <property type="evidence" value="ECO:0007669"/>
    <property type="project" value="UniProtKB-KW"/>
</dbReference>
<evidence type="ECO:0000259" key="10">
    <source>
        <dbReference type="PROSITE" id="PS50280"/>
    </source>
</evidence>
<dbReference type="PANTHER" id="PTHR12977">
    <property type="entry name" value="SUPPRESSOR OF VARIEGATION 4-20-RELATED"/>
    <property type="match status" value="1"/>
</dbReference>
<feature type="compositionally biased region" description="Low complexity" evidence="9">
    <location>
        <begin position="506"/>
        <end position="517"/>
    </location>
</feature>
<dbReference type="PROSITE" id="PS50280">
    <property type="entry name" value="SET"/>
    <property type="match status" value="1"/>
</dbReference>
<feature type="compositionally biased region" description="Low complexity" evidence="9">
    <location>
        <begin position="1217"/>
        <end position="1227"/>
    </location>
</feature>
<evidence type="ECO:0000256" key="7">
    <source>
        <dbReference type="ARBA" id="ARBA00022853"/>
    </source>
</evidence>
<dbReference type="AlphaFoldDB" id="A0A8H3C4Q6"/>
<feature type="compositionally biased region" description="Acidic residues" evidence="9">
    <location>
        <begin position="374"/>
        <end position="396"/>
    </location>
</feature>
<dbReference type="CDD" id="cd10524">
    <property type="entry name" value="SET_Suv4-20-like"/>
    <property type="match status" value="1"/>
</dbReference>
<evidence type="ECO:0000256" key="8">
    <source>
        <dbReference type="ARBA" id="ARBA00023242"/>
    </source>
</evidence>
<keyword evidence="8" id="KW-0539">Nucleus</keyword>
<sequence>MAPKKISWQRTVATMQAQDLARDDDFLSHILVDTLASDRPLGVHKMDPTRPLPKCDSRDILRIVRKLAVPQAGKGKLPAYKLVEPAVDALLELPPVRDYLKRKTQRQINCFATHASRYFELYLPTGQIEIASTSRYTWKTGKSELCVLATQPLGAAAGTLVSSEFKGQKIHELKGSIADLTNKEDDELRRTSGSASRDFSVIYSHQKGCNQLFLGPARFVNHDCNPNAELFRDGKYITFRVLRPIRVGEEITASYGPDYFGKLNKHCLCATCEEAGQGGYAPPGTYPETSDSEREKEFLKRQQEQQTDEAHTTSETQPTDVPDPSSPAKDPTTLTGAASTPLPPRRSIVPLVAVPSGVEDPVEGDHETTSYADTDAEVVDISDSEPEPEPATDVELDDGRETDAGPLGAEETDAPMDISDDSDMESPPRVKISLNPSSPPLSPRPTTRLTLADMLNAEPDTLSRLKLRARNSDKGSAPLSLNIPVPPKDLAPPSGPAKRTRASVLSTPTDSAASTPSPSVPPEPVFRRSSSRLNPAKEKEKPTAAATAQGQFPTPPLSDEGATRSLRSRALAPAAAAPNTSAQPQAQQPTARVTRRAFLKPAAPRRTSTPITVQPRQERKVARKGKDCRICFASLPKPSKDDPLPLRSRVKCFRCDRHYAIFGVDWPKRFAVGTGAVSIGEESDEEQEESDDQSVKPTNKKRPAPDSDDEHERERKRRHLDREARREAREAKHQRKMEKAARREEKARRREEKARKREEKAKRRYERERLEIAYAGITELIRDTFGGEVGGEGGMEHIQSSRVEVEVVQVDAGGEPSVELELVDLSDEQVDDEDRGEFQVVLVPPRNRIFHGHPNPHTFGRVPRLVYRDDPILEGRRATGSRSVGSSPVSVRVVSSPDRSKVGSSPASMKIWSSPASIKTGSSPESVKGNRVVLTGGVGRTLGNDSIRTLASDGIRTPPASDQDEDSDDGYSEWDSDCHSSDPDARSVASPTRQRTTLPSPPHSDTGHDPDDCAYGDFPLRTMGMWKLWTPLAGACRRGVNEVVGQAEKLVAELDSDDEGWGGALSESSAEEVERVIGSVAHPKYTYTTWNRSLLGPKGERVVSKCRVVGNEYTGIDDDGLEVVPSSTRQPFIARPARSGLTALSDVTALAVRETISLGPPDDHTDLPVPHPDTWPDPLPARPFPYFKKMLAVPSLIITSTAKREASYRPFTPESLPGPSKSPTPGDGSKGKGKKKKSAR</sequence>
<feature type="compositionally biased region" description="Polar residues" evidence="9">
    <location>
        <begin position="989"/>
        <end position="998"/>
    </location>
</feature>
<dbReference type="PANTHER" id="PTHR12977:SF4">
    <property type="entry name" value="HISTONE-LYSINE N-METHYLTRANSFERASE KMT5B"/>
    <property type="match status" value="1"/>
</dbReference>
<dbReference type="GO" id="GO:0005694">
    <property type="term" value="C:chromosome"/>
    <property type="evidence" value="ECO:0007669"/>
    <property type="project" value="UniProtKB-SubCell"/>
</dbReference>
<feature type="compositionally biased region" description="Acidic residues" evidence="9">
    <location>
        <begin position="681"/>
        <end position="692"/>
    </location>
</feature>
<feature type="region of interest" description="Disordered" evidence="9">
    <location>
        <begin position="278"/>
        <end position="625"/>
    </location>
</feature>
<dbReference type="Pfam" id="PF00856">
    <property type="entry name" value="SET"/>
    <property type="match status" value="1"/>
</dbReference>
<comment type="caution">
    <text evidence="11">The sequence shown here is derived from an EMBL/GenBank/DDBJ whole genome shotgun (WGS) entry which is preliminary data.</text>
</comment>
<dbReference type="SMART" id="SM00317">
    <property type="entry name" value="SET"/>
    <property type="match status" value="1"/>
</dbReference>
<accession>A0A8H3C4Q6</accession>
<organism evidence="11 12">
    <name type="scientific">Rhizoctonia solani</name>
    <dbReference type="NCBI Taxonomy" id="456999"/>
    <lineage>
        <taxon>Eukaryota</taxon>
        <taxon>Fungi</taxon>
        <taxon>Dikarya</taxon>
        <taxon>Basidiomycota</taxon>
        <taxon>Agaricomycotina</taxon>
        <taxon>Agaricomycetes</taxon>
        <taxon>Cantharellales</taxon>
        <taxon>Ceratobasidiaceae</taxon>
        <taxon>Rhizoctonia</taxon>
    </lineage>
</organism>
<feature type="compositionally biased region" description="Basic residues" evidence="9">
    <location>
        <begin position="1231"/>
        <end position="1240"/>
    </location>
</feature>
<dbReference type="InterPro" id="IPR039977">
    <property type="entry name" value="Suv4-20/Set9"/>
</dbReference>
<dbReference type="GO" id="GO:0042799">
    <property type="term" value="F:histone H4K20 methyltransferase activity"/>
    <property type="evidence" value="ECO:0007669"/>
    <property type="project" value="TreeGrafter"/>
</dbReference>
<dbReference type="Proteomes" id="UP000663846">
    <property type="component" value="Unassembled WGS sequence"/>
</dbReference>
<evidence type="ECO:0000256" key="3">
    <source>
        <dbReference type="ARBA" id="ARBA00022454"/>
    </source>
</evidence>
<evidence type="ECO:0000256" key="6">
    <source>
        <dbReference type="ARBA" id="ARBA00022691"/>
    </source>
</evidence>
<keyword evidence="4" id="KW-0489">Methyltransferase</keyword>
<dbReference type="EMBL" id="CAJMWS010001101">
    <property type="protein sequence ID" value="CAE6473223.1"/>
    <property type="molecule type" value="Genomic_DNA"/>
</dbReference>
<evidence type="ECO:0000313" key="11">
    <source>
        <dbReference type="EMBL" id="CAE6473223.1"/>
    </source>
</evidence>
<feature type="compositionally biased region" description="Acidic residues" evidence="9">
    <location>
        <begin position="962"/>
        <end position="975"/>
    </location>
</feature>
<gene>
    <name evidence="11" type="ORF">RDB_LOCUS179448</name>
</gene>
<evidence type="ECO:0000256" key="9">
    <source>
        <dbReference type="SAM" id="MobiDB-lite"/>
    </source>
</evidence>
<dbReference type="Gene3D" id="1.10.10.1700">
    <property type="entry name" value="Histone-lysine N-methyltransferase"/>
    <property type="match status" value="1"/>
</dbReference>
<feature type="compositionally biased region" description="Basic and acidic residues" evidence="9">
    <location>
        <begin position="616"/>
        <end position="625"/>
    </location>
</feature>
<evidence type="ECO:0000256" key="4">
    <source>
        <dbReference type="ARBA" id="ARBA00022603"/>
    </source>
</evidence>
<reference evidence="11" key="1">
    <citation type="submission" date="2021-01" db="EMBL/GenBank/DDBJ databases">
        <authorList>
            <person name="Kaushik A."/>
        </authorList>
    </citation>
    <scope>NUCLEOTIDE SEQUENCE</scope>
    <source>
        <strain evidence="11">AG1-1C</strain>
    </source>
</reference>
<comment type="subcellular location">
    <subcellularLocation>
        <location evidence="2">Chromosome</location>
    </subcellularLocation>
    <subcellularLocation>
        <location evidence="1">Nucleus</location>
    </subcellularLocation>
</comment>
<feature type="compositionally biased region" description="Basic and acidic residues" evidence="9">
    <location>
        <begin position="976"/>
        <end position="985"/>
    </location>
</feature>
<evidence type="ECO:0000256" key="5">
    <source>
        <dbReference type="ARBA" id="ARBA00022679"/>
    </source>
</evidence>
<feature type="compositionally biased region" description="Pro residues" evidence="9">
    <location>
        <begin position="484"/>
        <end position="495"/>
    </location>
</feature>
<feature type="compositionally biased region" description="Low complexity" evidence="9">
    <location>
        <begin position="880"/>
        <end position="897"/>
    </location>
</feature>
<dbReference type="InterPro" id="IPR041938">
    <property type="entry name" value="Hist-Lys_N-MTase_N"/>
</dbReference>
<feature type="compositionally biased region" description="Polar residues" evidence="9">
    <location>
        <begin position="606"/>
        <end position="615"/>
    </location>
</feature>
<proteinExistence type="predicted"/>
<feature type="domain" description="SET" evidence="10">
    <location>
        <begin position="126"/>
        <end position="256"/>
    </location>
</feature>
<evidence type="ECO:0000256" key="2">
    <source>
        <dbReference type="ARBA" id="ARBA00004286"/>
    </source>
</evidence>
<protein>
    <recommendedName>
        <fullName evidence="10">SET domain-containing protein</fullName>
    </recommendedName>
</protein>
<keyword evidence="7" id="KW-0156">Chromatin regulator</keyword>
<dbReference type="InterPro" id="IPR046341">
    <property type="entry name" value="SET_dom_sf"/>
</dbReference>